<evidence type="ECO:0000313" key="1">
    <source>
        <dbReference type="EMBL" id="MBY6141092.1"/>
    </source>
</evidence>
<organism evidence="1 2">
    <name type="scientific">Leisingera daeponensis</name>
    <dbReference type="NCBI Taxonomy" id="405746"/>
    <lineage>
        <taxon>Bacteria</taxon>
        <taxon>Pseudomonadati</taxon>
        <taxon>Pseudomonadota</taxon>
        <taxon>Alphaproteobacteria</taxon>
        <taxon>Rhodobacterales</taxon>
        <taxon>Roseobacteraceae</taxon>
        <taxon>Leisingera</taxon>
    </lineage>
</organism>
<protein>
    <submittedName>
        <fullName evidence="1">Uncharacterized protein</fullName>
    </submittedName>
</protein>
<comment type="caution">
    <text evidence="1">The sequence shown here is derived from an EMBL/GenBank/DDBJ whole genome shotgun (WGS) entry which is preliminary data.</text>
</comment>
<accession>A0ABS7NIR9</accession>
<dbReference type="RefSeq" id="WP_222509180.1">
    <property type="nucleotide sequence ID" value="NZ_JAHVJA010000008.1"/>
</dbReference>
<dbReference type="Proteomes" id="UP000766629">
    <property type="component" value="Unassembled WGS sequence"/>
</dbReference>
<proteinExistence type="predicted"/>
<dbReference type="EMBL" id="JAHVJA010000008">
    <property type="protein sequence ID" value="MBY6141092.1"/>
    <property type="molecule type" value="Genomic_DNA"/>
</dbReference>
<evidence type="ECO:0000313" key="2">
    <source>
        <dbReference type="Proteomes" id="UP000766629"/>
    </source>
</evidence>
<sequence length="397" mass="44691">MHSKYPAIDALNLDVLRALGGFFDHIGHFGLTQPAYEDFLAWADLAGGADDLRRLSAGLSVFDPEDPNLALVEAALPIAEAKETFRGTDSKGRPSYERTVSVPPEELPENWRGFLEQLRNRRIGGDPSAPSLDILKRMIQKLGQYIFVLRRDGLAEELHQEGLTAFYGDISTRISERTGALLRPATLRATWEELERSARLLGTYLEELCAALKKTLATLRDEELAVTQLKYERMHGLGGPPDVIREAFALLDKAGNSHSPGKRHILRNRAAALGLPAILPLRRDWDRIAFGNTLFWERDRYRFRHFKPGKTALLDGRCSFPASIPPRMSCFIDALILQDNDPKYLDALRNKAEQEQRPLFVQPNRKPAAKSYVSRVWSEIAGTGATSRHRTRARWAT</sequence>
<reference evidence="1 2" key="1">
    <citation type="submission" date="2021-06" db="EMBL/GenBank/DDBJ databases">
        <title>50 bacteria genomes isolated from Dapeng, Shenzhen, China.</title>
        <authorList>
            <person name="Zheng W."/>
            <person name="Yu S."/>
            <person name="Huang Y."/>
        </authorList>
    </citation>
    <scope>NUCLEOTIDE SEQUENCE [LARGE SCALE GENOMIC DNA]</scope>
    <source>
        <strain evidence="1 2">DP1N14-2</strain>
    </source>
</reference>
<gene>
    <name evidence="1" type="ORF">KUV26_16765</name>
</gene>
<keyword evidence="2" id="KW-1185">Reference proteome</keyword>
<name>A0ABS7NIR9_9RHOB</name>